<dbReference type="Proteomes" id="UP000536624">
    <property type="component" value="Unassembled WGS sequence"/>
</dbReference>
<comment type="similarity">
    <text evidence="2">Belongs to the class-I pyridoxal-phosphate-dependent aminotransferase family.</text>
</comment>
<dbReference type="GO" id="GO:0004069">
    <property type="term" value="F:L-aspartate:2-oxoglutarate aminotransferase activity"/>
    <property type="evidence" value="ECO:0007669"/>
    <property type="project" value="UniProtKB-EC"/>
</dbReference>
<accession>A0A7X6B1L0</accession>
<dbReference type="CDD" id="cd00609">
    <property type="entry name" value="AAT_like"/>
    <property type="match status" value="1"/>
</dbReference>
<dbReference type="AlphaFoldDB" id="A0A7X6B1L0"/>
<dbReference type="InterPro" id="IPR015421">
    <property type="entry name" value="PyrdxlP-dep_Trfase_major"/>
</dbReference>
<dbReference type="Pfam" id="PF00155">
    <property type="entry name" value="Aminotran_1_2"/>
    <property type="match status" value="1"/>
</dbReference>
<reference evidence="7 8" key="1">
    <citation type="submission" date="2020-02" db="EMBL/GenBank/DDBJ databases">
        <title>Streptomyces malaysiensis DSM14702 (JHCC583434, PFL_A843) Genome sequencing and assembly.</title>
        <authorList>
            <person name="Samborskyy M."/>
        </authorList>
    </citation>
    <scope>NUCLEOTIDE SEQUENCE [LARGE SCALE GENOMIC DNA]</scope>
    <source>
        <strain evidence="7 8">DSM 14702</strain>
    </source>
</reference>
<dbReference type="SUPFAM" id="SSF53383">
    <property type="entry name" value="PLP-dependent transferases"/>
    <property type="match status" value="1"/>
</dbReference>
<name>A0A7X6B1L0_STRMQ</name>
<dbReference type="InterPro" id="IPR015422">
    <property type="entry name" value="PyrdxlP-dep_Trfase_small"/>
</dbReference>
<evidence type="ECO:0000256" key="3">
    <source>
        <dbReference type="ARBA" id="ARBA00022576"/>
    </source>
</evidence>
<feature type="domain" description="Aminotransferase class I/classII large" evidence="6">
    <location>
        <begin position="50"/>
        <end position="394"/>
    </location>
</feature>
<gene>
    <name evidence="7" type="ORF">SMALB_7521</name>
</gene>
<dbReference type="GO" id="GO:0030170">
    <property type="term" value="F:pyridoxal phosphate binding"/>
    <property type="evidence" value="ECO:0007669"/>
    <property type="project" value="InterPro"/>
</dbReference>
<comment type="cofactor">
    <cofactor evidence="1">
        <name>pyridoxal 5'-phosphate</name>
        <dbReference type="ChEBI" id="CHEBI:597326"/>
    </cofactor>
</comment>
<dbReference type="Gene3D" id="3.90.1150.10">
    <property type="entry name" value="Aspartate Aminotransferase, domain 1"/>
    <property type="match status" value="1"/>
</dbReference>
<dbReference type="EMBL" id="JAALLH010000001">
    <property type="protein sequence ID" value="NIY69397.1"/>
    <property type="molecule type" value="Genomic_DNA"/>
</dbReference>
<dbReference type="InterPro" id="IPR015424">
    <property type="entry name" value="PyrdxlP-dep_Trfase"/>
</dbReference>
<dbReference type="Gene3D" id="3.40.640.10">
    <property type="entry name" value="Type I PLP-dependent aspartate aminotransferase-like (Major domain)"/>
    <property type="match status" value="1"/>
</dbReference>
<dbReference type="PANTHER" id="PTHR46383:SF1">
    <property type="entry name" value="ASPARTATE AMINOTRANSFERASE"/>
    <property type="match status" value="1"/>
</dbReference>
<keyword evidence="4 7" id="KW-0808">Transferase</keyword>
<dbReference type="EC" id="2.6.1.1" evidence="7"/>
<dbReference type="InterPro" id="IPR050596">
    <property type="entry name" value="AspAT/PAT-like"/>
</dbReference>
<dbReference type="GO" id="GO:0006520">
    <property type="term" value="P:amino acid metabolic process"/>
    <property type="evidence" value="ECO:0007669"/>
    <property type="project" value="InterPro"/>
</dbReference>
<evidence type="ECO:0000313" key="7">
    <source>
        <dbReference type="EMBL" id="NIY69397.1"/>
    </source>
</evidence>
<protein>
    <submittedName>
        <fullName evidence="7">Aspartate aminotransferase</fullName>
        <ecNumber evidence="7">2.6.1.1</ecNumber>
    </submittedName>
</protein>
<keyword evidence="5" id="KW-0663">Pyridoxal phosphate</keyword>
<evidence type="ECO:0000256" key="1">
    <source>
        <dbReference type="ARBA" id="ARBA00001933"/>
    </source>
</evidence>
<evidence type="ECO:0000313" key="8">
    <source>
        <dbReference type="Proteomes" id="UP000536624"/>
    </source>
</evidence>
<evidence type="ECO:0000256" key="2">
    <source>
        <dbReference type="ARBA" id="ARBA00007441"/>
    </source>
</evidence>
<keyword evidence="3 7" id="KW-0032">Aminotransferase</keyword>
<organism evidence="7 8">
    <name type="scientific">Streptomyces malaysiensis</name>
    <dbReference type="NCBI Taxonomy" id="92644"/>
    <lineage>
        <taxon>Bacteria</taxon>
        <taxon>Bacillati</taxon>
        <taxon>Actinomycetota</taxon>
        <taxon>Actinomycetes</taxon>
        <taxon>Kitasatosporales</taxon>
        <taxon>Streptomycetaceae</taxon>
        <taxon>Streptomyces</taxon>
        <taxon>Streptomyces violaceusniger group</taxon>
    </lineage>
</organism>
<proteinExistence type="inferred from homology"/>
<dbReference type="RefSeq" id="WP_167504009.1">
    <property type="nucleotide sequence ID" value="NZ_JAALLH010000001.1"/>
</dbReference>
<evidence type="ECO:0000256" key="5">
    <source>
        <dbReference type="ARBA" id="ARBA00022898"/>
    </source>
</evidence>
<sequence length="404" mass="43361">MTNQPEAIKRLSLPELTGRLGMSVRDAERELENAPALPGPLLDATYADTHRFPPPKWALPTFVEAAGGGGMTYTPYRGDREVREAVAHNVSTGLGIPATGASDVILTPGTQGALFTALAAILSPGDLVLLPDPDYLSTERMLRYFGARVKRIPMLWPQDGSRPTLDLQALEEAAAEGPRLMVFSHPNNPTGAIYGPETIAAIAAAAVRHDFTVIADELYCRLVYEGEEFHHLAAVEGMAERTVTLLGPSKTESLSGYRLGVAVAPTALVGDMEDVQSCTALRAPAYAQHLLARWIAEDGDFLRQRLVEYQALRDTTVKKINASSVMRVDAAYGTAYLFPRVLTGAGDQAVALALKEHAGVVVNPGYQFGLAGSGHMRLCFAQDEAVWDAALDRIIDVVGSVDPT</sequence>
<evidence type="ECO:0000259" key="6">
    <source>
        <dbReference type="Pfam" id="PF00155"/>
    </source>
</evidence>
<comment type="caution">
    <text evidence="7">The sequence shown here is derived from an EMBL/GenBank/DDBJ whole genome shotgun (WGS) entry which is preliminary data.</text>
</comment>
<dbReference type="InterPro" id="IPR004839">
    <property type="entry name" value="Aminotransferase_I/II_large"/>
</dbReference>
<evidence type="ECO:0000256" key="4">
    <source>
        <dbReference type="ARBA" id="ARBA00022679"/>
    </source>
</evidence>
<dbReference type="PANTHER" id="PTHR46383">
    <property type="entry name" value="ASPARTATE AMINOTRANSFERASE"/>
    <property type="match status" value="1"/>
</dbReference>